<proteinExistence type="predicted"/>
<name>B2BTK6_9CAUD</name>
<evidence type="ECO:0000313" key="2">
    <source>
        <dbReference type="Proteomes" id="UP000001679"/>
    </source>
</evidence>
<sequence length="91" mass="10693">MKLIDFLRVFDDSHEVIELWQDNEDTNPRKENKCLYNGLSINEKYEPGVAADHILMGKWFDCEVTSMNLENDYITPMITIFIKVPQDLQVL</sequence>
<evidence type="ECO:0000313" key="1">
    <source>
        <dbReference type="EMBL" id="ABV91249.1"/>
    </source>
</evidence>
<dbReference type="GeneID" id="6218824"/>
<dbReference type="Proteomes" id="UP000001679">
    <property type="component" value="Segment"/>
</dbReference>
<protein>
    <submittedName>
        <fullName evidence="1">Uncharacterized protein</fullName>
    </submittedName>
</protein>
<dbReference type="KEGG" id="vg:6218824"/>
<dbReference type="RefSeq" id="YP_001828690.1">
    <property type="nucleotide sequence ID" value="NC_010576.1"/>
</dbReference>
<organism evidence="1 2">
    <name type="scientific">Lactococcus phage 1706</name>
    <dbReference type="NCBI Taxonomy" id="475178"/>
    <lineage>
        <taxon>Viruses</taxon>
        <taxon>Duplodnaviria</taxon>
        <taxon>Heunggongvirae</taxon>
        <taxon>Uroviricota</taxon>
        <taxon>Caudoviricetes</taxon>
        <taxon>Fremauxvirus</taxon>
        <taxon>Fremauxvirus fv1706</taxon>
    </lineage>
</organism>
<keyword evidence="2" id="KW-1185">Reference proteome</keyword>
<dbReference type="EMBL" id="EU081845">
    <property type="protein sequence ID" value="ABV91249.1"/>
    <property type="molecule type" value="Genomic_DNA"/>
</dbReference>
<accession>B2BTK6</accession>
<reference evidence="1 2" key="1">
    <citation type="journal article" date="2008" name="Virology">
        <title>Characterization of 1706, a virulent phage from Lactococcus lactis with similarities to prophages from other Firmicutes.</title>
        <authorList>
            <person name="Garneau J.E."/>
            <person name="Tremblay D.M."/>
            <person name="Moineau S."/>
        </authorList>
    </citation>
    <scope>NUCLEOTIDE SEQUENCE</scope>
</reference>